<dbReference type="Pfam" id="PF12702">
    <property type="entry name" value="Lipocalin_3"/>
    <property type="match status" value="1"/>
</dbReference>
<feature type="signal peptide" evidence="1">
    <location>
        <begin position="1"/>
        <end position="23"/>
    </location>
</feature>
<dbReference type="EMBL" id="QRUU01000029">
    <property type="protein sequence ID" value="RGR96413.1"/>
    <property type="molecule type" value="Genomic_DNA"/>
</dbReference>
<gene>
    <name evidence="3" type="ORF">DWY20_07985</name>
</gene>
<protein>
    <recommendedName>
        <fullName evidence="2">Lipocalin-like domain-containing protein</fullName>
    </recommendedName>
</protein>
<feature type="domain" description="Lipocalin-like" evidence="2">
    <location>
        <begin position="24"/>
        <end position="114"/>
    </location>
</feature>
<dbReference type="InterPro" id="IPR024311">
    <property type="entry name" value="Lipocalin-like"/>
</dbReference>
<reference evidence="3 4" key="1">
    <citation type="submission" date="2018-08" db="EMBL/GenBank/DDBJ databases">
        <title>A genome reference for cultivated species of the human gut microbiota.</title>
        <authorList>
            <person name="Zou Y."/>
            <person name="Xue W."/>
            <person name="Luo G."/>
        </authorList>
    </citation>
    <scope>NUCLEOTIDE SEQUENCE [LARGE SCALE GENOMIC DNA]</scope>
    <source>
        <strain evidence="3 4">AF24-2</strain>
    </source>
</reference>
<keyword evidence="1" id="KW-0732">Signal</keyword>
<comment type="caution">
    <text evidence="3">The sequence shown here is derived from an EMBL/GenBank/DDBJ whole genome shotgun (WGS) entry which is preliminary data.</text>
</comment>
<dbReference type="Proteomes" id="UP000285864">
    <property type="component" value="Unassembled WGS sequence"/>
</dbReference>
<evidence type="ECO:0000259" key="2">
    <source>
        <dbReference type="Pfam" id="PF12702"/>
    </source>
</evidence>
<organism evidence="3 4">
    <name type="scientific">Phocaeicola coprocola</name>
    <dbReference type="NCBI Taxonomy" id="310298"/>
    <lineage>
        <taxon>Bacteria</taxon>
        <taxon>Pseudomonadati</taxon>
        <taxon>Bacteroidota</taxon>
        <taxon>Bacteroidia</taxon>
        <taxon>Bacteroidales</taxon>
        <taxon>Bacteroidaceae</taxon>
        <taxon>Phocaeicola</taxon>
    </lineage>
</organism>
<proteinExistence type="predicted"/>
<evidence type="ECO:0000256" key="1">
    <source>
        <dbReference type="SAM" id="SignalP"/>
    </source>
</evidence>
<accession>A0A412GNV2</accession>
<keyword evidence="4" id="KW-1185">Reference proteome</keyword>
<evidence type="ECO:0000313" key="3">
    <source>
        <dbReference type="EMBL" id="RGR96413.1"/>
    </source>
</evidence>
<dbReference type="AlphaFoldDB" id="A0A412GNV2"/>
<sequence length="218" mass="23875">MKNLIWISTMALGCMALLPACNGASIEGAWVEPVPGMENMQQGFVLEPDGTASSINMATLQYESWKKEGDVLILAGKSIGNHQTIAFSDTLVIKDLSDKTLLLEKNGTVYSYSRSDEAQTSQTALPAQQKETISVKGELIIAHEVRSFVADGDTVCYWVIDKTGELYKQYDELTKGQKNGVPVHAELEVRDMGKSQEGFAAEYDGVYEVVKIDKLSAK</sequence>
<evidence type="ECO:0000313" key="4">
    <source>
        <dbReference type="Proteomes" id="UP000285864"/>
    </source>
</evidence>
<feature type="chain" id="PRO_5019497957" description="Lipocalin-like domain-containing protein" evidence="1">
    <location>
        <begin position="24"/>
        <end position="218"/>
    </location>
</feature>
<dbReference type="Gene3D" id="2.40.128.280">
    <property type="match status" value="1"/>
</dbReference>
<dbReference type="RefSeq" id="WP_022126244.1">
    <property type="nucleotide sequence ID" value="NZ_CATZZN010000022.1"/>
</dbReference>
<name>A0A412GNV2_9BACT</name>